<dbReference type="PANTHER" id="PTHR15160">
    <property type="entry name" value="VON HIPPEL-LINDAU PROTEIN"/>
    <property type="match status" value="1"/>
</dbReference>
<reference evidence="3" key="1">
    <citation type="submission" date="2018-11" db="EMBL/GenBank/DDBJ databases">
        <title>Comparative genomics of Parolsenella catena and Libanicoccus massiliensis: Reclassification of Libanicoccus massiliensis as Parolsenella massiliensis comb. nov.</title>
        <authorList>
            <person name="Sakamoto M."/>
            <person name="Ikeyama N."/>
            <person name="Murakami T."/>
            <person name="Mori H."/>
            <person name="Yuki M."/>
            <person name="Ohkuma M."/>
        </authorList>
    </citation>
    <scope>NUCLEOTIDE SEQUENCE [LARGE SCALE GENOMIC DNA]</scope>
    <source>
        <strain evidence="3">JCM 31932</strain>
    </source>
</reference>
<dbReference type="InterPro" id="IPR036104">
    <property type="entry name" value="BFN_sf"/>
</dbReference>
<dbReference type="Gene3D" id="3.10.690.10">
    <property type="entry name" value="Bifunctional nuclease domain"/>
    <property type="match status" value="1"/>
</dbReference>
<dbReference type="AlphaFoldDB" id="A0A3G9K9C5"/>
<dbReference type="Pfam" id="PF02577">
    <property type="entry name" value="BFN_dom"/>
    <property type="match status" value="1"/>
</dbReference>
<sequence length="181" mass="19466">MVHVVKMTLKNLIVGGGPIPSAIILQPDQEHSEDETEREQSELVLPISVGTVDAANVARATNADDHKRPATHALLVDVIDALGADLESVSITRVEGATFFATLDIRSATGEQHHIDARPSDAISAAIEADAPVLASEEVLRCAGLPDFAAVKRDEQEREAAEFHDFVESLTPDDFKAPRQN</sequence>
<dbReference type="OrthoDB" id="9788698at2"/>
<dbReference type="InterPro" id="IPR003729">
    <property type="entry name" value="Bi_nuclease_dom"/>
</dbReference>
<keyword evidence="3" id="KW-1185">Reference proteome</keyword>
<dbReference type="Proteomes" id="UP000273154">
    <property type="component" value="Chromosome"/>
</dbReference>
<evidence type="ECO:0000259" key="1">
    <source>
        <dbReference type="PROSITE" id="PS51658"/>
    </source>
</evidence>
<dbReference type="PROSITE" id="PS51658">
    <property type="entry name" value="BFN"/>
    <property type="match status" value="1"/>
</dbReference>
<feature type="domain" description="BFN" evidence="1">
    <location>
        <begin position="1"/>
        <end position="147"/>
    </location>
</feature>
<dbReference type="EMBL" id="AP019367">
    <property type="protein sequence ID" value="BBH49420.1"/>
    <property type="molecule type" value="Genomic_DNA"/>
</dbReference>
<dbReference type="PANTHER" id="PTHR15160:SF1">
    <property type="entry name" value="VON HIPPEL-LINDAU DISEASE TUMOR SUPPRESSOR"/>
    <property type="match status" value="1"/>
</dbReference>
<name>A0A3G9K9C5_9ACTN</name>
<accession>A0A3G9K9C5</accession>
<proteinExistence type="predicted"/>
<dbReference type="GO" id="GO:0004518">
    <property type="term" value="F:nuclease activity"/>
    <property type="evidence" value="ECO:0007669"/>
    <property type="project" value="InterPro"/>
</dbReference>
<evidence type="ECO:0000313" key="3">
    <source>
        <dbReference type="Proteomes" id="UP000273154"/>
    </source>
</evidence>
<dbReference type="KEGG" id="pcat:Pcatena_00070"/>
<gene>
    <name evidence="2" type="ORF">Pcatena_00070</name>
</gene>
<dbReference type="SUPFAM" id="SSF103256">
    <property type="entry name" value="Hypothetical protein TM0160"/>
    <property type="match status" value="1"/>
</dbReference>
<protein>
    <recommendedName>
        <fullName evidence="1">BFN domain-containing protein</fullName>
    </recommendedName>
</protein>
<evidence type="ECO:0000313" key="2">
    <source>
        <dbReference type="EMBL" id="BBH49420.1"/>
    </source>
</evidence>
<organism evidence="2 3">
    <name type="scientific">Parolsenella catena</name>
    <dbReference type="NCBI Taxonomy" id="2003188"/>
    <lineage>
        <taxon>Bacteria</taxon>
        <taxon>Bacillati</taxon>
        <taxon>Actinomycetota</taxon>
        <taxon>Coriobacteriia</taxon>
        <taxon>Coriobacteriales</taxon>
        <taxon>Atopobiaceae</taxon>
        <taxon>Parolsenella</taxon>
    </lineage>
</organism>